<evidence type="ECO:0000256" key="2">
    <source>
        <dbReference type="ARBA" id="ARBA00023134"/>
    </source>
</evidence>
<dbReference type="InterPro" id="IPR054696">
    <property type="entry name" value="GTP-eEF1A_C"/>
</dbReference>
<dbReference type="PANTHER" id="PTHR44830:SF1">
    <property type="entry name" value="TR-TYPE G DOMAIN-CONTAINING PROTEIN"/>
    <property type="match status" value="1"/>
</dbReference>
<dbReference type="AlphaFoldDB" id="A0A5J4UY64"/>
<name>A0A5J4UY64_9EUKA</name>
<keyword evidence="2" id="KW-0342">GTP-binding</keyword>
<proteinExistence type="predicted"/>
<keyword evidence="4" id="KW-0648">Protein biosynthesis</keyword>
<evidence type="ECO:0000259" key="3">
    <source>
        <dbReference type="Pfam" id="PF22594"/>
    </source>
</evidence>
<dbReference type="GO" id="GO:0005525">
    <property type="term" value="F:GTP binding"/>
    <property type="evidence" value="ECO:0007669"/>
    <property type="project" value="UniProtKB-KW"/>
</dbReference>
<dbReference type="Gene3D" id="2.40.30.10">
    <property type="entry name" value="Translation factors"/>
    <property type="match status" value="1"/>
</dbReference>
<dbReference type="EMBL" id="SNRW01011343">
    <property type="protein sequence ID" value="KAA6375287.1"/>
    <property type="molecule type" value="Genomic_DNA"/>
</dbReference>
<gene>
    <name evidence="4" type="ORF">EZS28_029187</name>
</gene>
<evidence type="ECO:0000313" key="4">
    <source>
        <dbReference type="EMBL" id="KAA6375287.1"/>
    </source>
</evidence>
<evidence type="ECO:0000313" key="5">
    <source>
        <dbReference type="Proteomes" id="UP000324800"/>
    </source>
</evidence>
<dbReference type="Proteomes" id="UP000324800">
    <property type="component" value="Unassembled WGS sequence"/>
</dbReference>
<accession>A0A5J4UY64</accession>
<dbReference type="GO" id="GO:0003746">
    <property type="term" value="F:translation elongation factor activity"/>
    <property type="evidence" value="ECO:0007669"/>
    <property type="project" value="UniProtKB-KW"/>
</dbReference>
<dbReference type="PANTHER" id="PTHR44830">
    <property type="entry name" value="ELONGATION FACTOR 1 ALPHA"/>
    <property type="match status" value="1"/>
</dbReference>
<dbReference type="OrthoDB" id="5570111at2759"/>
<keyword evidence="4" id="KW-0251">Elongation factor</keyword>
<dbReference type="Pfam" id="PF22594">
    <property type="entry name" value="GTP-eEF1A_C"/>
    <property type="match status" value="1"/>
</dbReference>
<dbReference type="SUPFAM" id="SSF50465">
    <property type="entry name" value="EF-Tu/eEF-1alpha/eIF2-gamma C-terminal domain"/>
    <property type="match status" value="1"/>
</dbReference>
<protein>
    <submittedName>
        <fullName evidence="4">Putative translation elongation factor-1 alpha</fullName>
    </submittedName>
</protein>
<comment type="caution">
    <text evidence="4">The sequence shown here is derived from an EMBL/GenBank/DDBJ whole genome shotgun (WGS) entry which is preliminary data.</text>
</comment>
<evidence type="ECO:0000256" key="1">
    <source>
        <dbReference type="ARBA" id="ARBA00022741"/>
    </source>
</evidence>
<reference evidence="4 5" key="1">
    <citation type="submission" date="2019-03" db="EMBL/GenBank/DDBJ databases">
        <title>Single cell metagenomics reveals metabolic interactions within the superorganism composed of flagellate Streblomastix strix and complex community of Bacteroidetes bacteria on its surface.</title>
        <authorList>
            <person name="Treitli S.C."/>
            <person name="Kolisko M."/>
            <person name="Husnik F."/>
            <person name="Keeling P."/>
            <person name="Hampl V."/>
        </authorList>
    </citation>
    <scope>NUCLEOTIDE SEQUENCE [LARGE SCALE GENOMIC DNA]</scope>
    <source>
        <strain evidence="4">ST1C</strain>
    </source>
</reference>
<keyword evidence="1" id="KW-0547">Nucleotide-binding</keyword>
<dbReference type="InterPro" id="IPR009001">
    <property type="entry name" value="Transl_elong_EF1A/Init_IF2_C"/>
</dbReference>
<sequence>MVTITPAMITSEFKDIKRGFVCGDSKQDHLQEAESLQAKAIIIQHSGLIQNGYTLVLDYDTSRIAFKFTEITSKIDRKTNKKHELKPKFIKT</sequence>
<organism evidence="4 5">
    <name type="scientific">Streblomastix strix</name>
    <dbReference type="NCBI Taxonomy" id="222440"/>
    <lineage>
        <taxon>Eukaryota</taxon>
        <taxon>Metamonada</taxon>
        <taxon>Preaxostyla</taxon>
        <taxon>Oxymonadida</taxon>
        <taxon>Streblomastigidae</taxon>
        <taxon>Streblomastix</taxon>
    </lineage>
</organism>
<feature type="domain" description="GTP-eEF1A C-terminal" evidence="3">
    <location>
        <begin position="36"/>
        <end position="91"/>
    </location>
</feature>